<dbReference type="Pfam" id="PF01400">
    <property type="entry name" value="Astacin"/>
    <property type="match status" value="1"/>
</dbReference>
<keyword evidence="3 8" id="KW-0378">Hydrolase</keyword>
<dbReference type="PROSITE" id="PS51864">
    <property type="entry name" value="ASTACIN"/>
    <property type="match status" value="1"/>
</dbReference>
<dbReference type="PANTHER" id="PTHR10127">
    <property type="entry name" value="DISCOIDIN, CUB, EGF, LAMININ , AND ZINC METALLOPROTEASE DOMAIN CONTAINING"/>
    <property type="match status" value="1"/>
</dbReference>
<dbReference type="PANTHER" id="PTHR10127:SF780">
    <property type="entry name" value="METALLOENDOPEPTIDASE"/>
    <property type="match status" value="1"/>
</dbReference>
<evidence type="ECO:0000256" key="2">
    <source>
        <dbReference type="ARBA" id="ARBA00022723"/>
    </source>
</evidence>
<dbReference type="SMART" id="SM00235">
    <property type="entry name" value="ZnMc"/>
    <property type="match status" value="1"/>
</dbReference>
<dbReference type="InterPro" id="IPR006026">
    <property type="entry name" value="Peptidase_Metallo"/>
</dbReference>
<dbReference type="GO" id="GO:0006508">
    <property type="term" value="P:proteolysis"/>
    <property type="evidence" value="ECO:0007669"/>
    <property type="project" value="UniProtKB-KW"/>
</dbReference>
<reference evidence="11" key="1">
    <citation type="submission" date="2017-02" db="UniProtKB">
        <authorList>
            <consortium name="WormBaseParasite"/>
        </authorList>
    </citation>
    <scope>IDENTIFICATION</scope>
</reference>
<keyword evidence="4 8" id="KW-0862">Zinc</keyword>
<keyword evidence="6 7" id="KW-1015">Disulfide bond</keyword>
<evidence type="ECO:0000313" key="11">
    <source>
        <dbReference type="WBParaSite" id="PTRK_0000780000.1"/>
    </source>
</evidence>
<name>A0A0N4ZIP0_PARTI</name>
<feature type="signal peptide" evidence="8">
    <location>
        <begin position="1"/>
        <end position="19"/>
    </location>
</feature>
<dbReference type="EC" id="3.4.24.-" evidence="8"/>
<dbReference type="InterPro" id="IPR024079">
    <property type="entry name" value="MetalloPept_cat_dom_sf"/>
</dbReference>
<evidence type="ECO:0000256" key="7">
    <source>
        <dbReference type="PROSITE-ProRule" id="PRU01211"/>
    </source>
</evidence>
<dbReference type="GO" id="GO:0008270">
    <property type="term" value="F:zinc ion binding"/>
    <property type="evidence" value="ECO:0007669"/>
    <property type="project" value="InterPro"/>
</dbReference>
<keyword evidence="5 8" id="KW-0482">Metalloprotease</keyword>
<evidence type="ECO:0000256" key="8">
    <source>
        <dbReference type="RuleBase" id="RU361183"/>
    </source>
</evidence>
<dbReference type="GO" id="GO:0004222">
    <property type="term" value="F:metalloendopeptidase activity"/>
    <property type="evidence" value="ECO:0007669"/>
    <property type="project" value="UniProtKB-UniRule"/>
</dbReference>
<keyword evidence="2 8" id="KW-0479">Metal-binding</keyword>
<comment type="caution">
    <text evidence="7">Lacks conserved residue(s) required for the propagation of feature annotation.</text>
</comment>
<keyword evidence="1 8" id="KW-0645">Protease</keyword>
<dbReference type="WBParaSite" id="PTRK_0000780000.1">
    <property type="protein sequence ID" value="PTRK_0000780000.1"/>
    <property type="gene ID" value="PTRK_0000780000"/>
</dbReference>
<comment type="cofactor">
    <cofactor evidence="8">
        <name>Zn(2+)</name>
        <dbReference type="ChEBI" id="CHEBI:29105"/>
    </cofactor>
    <text evidence="8">Binds 1 zinc ion per subunit.</text>
</comment>
<dbReference type="InterPro" id="IPR001506">
    <property type="entry name" value="Peptidase_M12A"/>
</dbReference>
<accession>A0A0N4ZIP0</accession>
<dbReference type="Gene3D" id="3.40.390.10">
    <property type="entry name" value="Collagenase (Catalytic Domain)"/>
    <property type="match status" value="1"/>
</dbReference>
<proteinExistence type="predicted"/>
<keyword evidence="10" id="KW-1185">Reference proteome</keyword>
<dbReference type="Proteomes" id="UP000038045">
    <property type="component" value="Unplaced"/>
</dbReference>
<protein>
    <recommendedName>
        <fullName evidence="8">Metalloendopeptidase</fullName>
        <ecNumber evidence="8">3.4.24.-</ecNumber>
    </recommendedName>
</protein>
<dbReference type="PRINTS" id="PR00480">
    <property type="entry name" value="ASTACIN"/>
</dbReference>
<evidence type="ECO:0000256" key="3">
    <source>
        <dbReference type="ARBA" id="ARBA00022801"/>
    </source>
</evidence>
<feature type="domain" description="Peptidase M12A" evidence="9">
    <location>
        <begin position="19"/>
        <end position="243"/>
    </location>
</feature>
<evidence type="ECO:0000259" key="9">
    <source>
        <dbReference type="PROSITE" id="PS51864"/>
    </source>
</evidence>
<evidence type="ECO:0000313" key="10">
    <source>
        <dbReference type="Proteomes" id="UP000038045"/>
    </source>
</evidence>
<evidence type="ECO:0000256" key="6">
    <source>
        <dbReference type="ARBA" id="ARBA00023157"/>
    </source>
</evidence>
<organism evidence="10 11">
    <name type="scientific">Parastrongyloides trichosuri</name>
    <name type="common">Possum-specific nematode worm</name>
    <dbReference type="NCBI Taxonomy" id="131310"/>
    <lineage>
        <taxon>Eukaryota</taxon>
        <taxon>Metazoa</taxon>
        <taxon>Ecdysozoa</taxon>
        <taxon>Nematoda</taxon>
        <taxon>Chromadorea</taxon>
        <taxon>Rhabditida</taxon>
        <taxon>Tylenchina</taxon>
        <taxon>Panagrolaimomorpha</taxon>
        <taxon>Strongyloidoidea</taxon>
        <taxon>Strongyloididae</taxon>
        <taxon>Parastrongyloides</taxon>
    </lineage>
</organism>
<evidence type="ECO:0000256" key="4">
    <source>
        <dbReference type="ARBA" id="ARBA00022833"/>
    </source>
</evidence>
<evidence type="ECO:0000256" key="5">
    <source>
        <dbReference type="ARBA" id="ARBA00023049"/>
    </source>
</evidence>
<feature type="disulfide bond" evidence="7">
    <location>
        <begin position="81"/>
        <end position="103"/>
    </location>
</feature>
<evidence type="ECO:0000256" key="1">
    <source>
        <dbReference type="ARBA" id="ARBA00022670"/>
    </source>
</evidence>
<dbReference type="AlphaFoldDB" id="A0A0N4ZIP0"/>
<dbReference type="SUPFAM" id="SSF55486">
    <property type="entry name" value="Metalloproteases ('zincins'), catalytic domain"/>
    <property type="match status" value="1"/>
</dbReference>
<feature type="chain" id="PRO_5005733376" description="Metalloendopeptidase" evidence="8">
    <location>
        <begin position="20"/>
        <end position="243"/>
    </location>
</feature>
<sequence>MNFVTIYIVLVSFFLSGHGAIYNDTEHEWEFPIQYRLYELEDIYIKELFDLIQNHTCLKFVENKTLSYFRPGIIFQRGVFCSSDRIGRKENNISNVITLGPDCKQSVPYIGSLVFQALGVFPEQTRHDRDEYVTIIYENIDKDANLKYFNISNPAITSDYDTNYDYGSTMQYSLTAFSTKLRGTIEVKTRNAYYLCLAVRTKSAVRRYYPSHRNTLQSALEMGVLPTKKSSFLAFASCNHFEA</sequence>
<keyword evidence="8" id="KW-0732">Signal</keyword>